<evidence type="ECO:0000313" key="2">
    <source>
        <dbReference type="Proteomes" id="UP000061432"/>
    </source>
</evidence>
<dbReference type="EMBL" id="AP014704">
    <property type="protein sequence ID" value="BAQ43566.1"/>
    <property type="molecule type" value="Genomic_DNA"/>
</dbReference>
<evidence type="ECO:0000313" key="1">
    <source>
        <dbReference type="EMBL" id="BAQ43566.1"/>
    </source>
</evidence>
<organism evidence="1 2">
    <name type="scientific">Methylobacterium aquaticum</name>
    <dbReference type="NCBI Taxonomy" id="270351"/>
    <lineage>
        <taxon>Bacteria</taxon>
        <taxon>Pseudomonadati</taxon>
        <taxon>Pseudomonadota</taxon>
        <taxon>Alphaproteobacteria</taxon>
        <taxon>Hyphomicrobiales</taxon>
        <taxon>Methylobacteriaceae</taxon>
        <taxon>Methylobacterium</taxon>
    </lineage>
</organism>
<sequence length="77" mass="7956">MAVMQVGGRDGSHHQAAVGVGQRIAFVPNDALGGIIAAHALDTDAARARGLRIQDGSCQTGLASDPWAILRPLARDL</sequence>
<gene>
    <name evidence="1" type="ORF">Maq22A_c00260</name>
</gene>
<dbReference type="Proteomes" id="UP000061432">
    <property type="component" value="Chromosome"/>
</dbReference>
<reference evidence="1 2" key="1">
    <citation type="journal article" date="2015" name="Genome Announc.">
        <title>Complete Genome Sequence of Methylobacterium aquaticum Strain 22A, Isolated from Racomitrium japonicum Moss.</title>
        <authorList>
            <person name="Tani A."/>
            <person name="Ogura Y."/>
            <person name="Hayashi T."/>
            <person name="Kimbara K."/>
        </authorList>
    </citation>
    <scope>NUCLEOTIDE SEQUENCE [LARGE SCALE GENOMIC DNA]</scope>
    <source>
        <strain evidence="1 2">MA-22A</strain>
    </source>
</reference>
<reference evidence="2" key="2">
    <citation type="submission" date="2015-01" db="EMBL/GenBank/DDBJ databases">
        <title>Complete genome sequence of Methylobacterium aquaticum strain 22A.</title>
        <authorList>
            <person name="Tani A."/>
            <person name="Ogura Y."/>
            <person name="Hayashi T."/>
        </authorList>
    </citation>
    <scope>NUCLEOTIDE SEQUENCE [LARGE SCALE GENOMIC DNA]</scope>
    <source>
        <strain evidence="2">MA-22A</strain>
    </source>
</reference>
<protein>
    <submittedName>
        <fullName evidence="1">Uncharacterized protein</fullName>
    </submittedName>
</protein>
<accession>A0A0C6EU69</accession>
<proteinExistence type="predicted"/>
<dbReference type="KEGG" id="maqu:Maq22A_c00260"/>
<dbReference type="AlphaFoldDB" id="A0A0C6EU69"/>
<name>A0A0C6EU69_9HYPH</name>